<protein>
    <recommendedName>
        <fullName evidence="2">DUF6534 domain-containing protein</fullName>
    </recommendedName>
</protein>
<evidence type="ECO:0000259" key="2">
    <source>
        <dbReference type="Pfam" id="PF20152"/>
    </source>
</evidence>
<organism evidence="3 4">
    <name type="scientific">Agaricus bisporus var. burnettii</name>
    <dbReference type="NCBI Taxonomy" id="192524"/>
    <lineage>
        <taxon>Eukaryota</taxon>
        <taxon>Fungi</taxon>
        <taxon>Dikarya</taxon>
        <taxon>Basidiomycota</taxon>
        <taxon>Agaricomycotina</taxon>
        <taxon>Agaricomycetes</taxon>
        <taxon>Agaricomycetidae</taxon>
        <taxon>Agaricales</taxon>
        <taxon>Agaricineae</taxon>
        <taxon>Agaricaceae</taxon>
        <taxon>Agaricus</taxon>
    </lineage>
</organism>
<keyword evidence="1" id="KW-0472">Membrane</keyword>
<name>A0A8H7C1E8_AGABI</name>
<dbReference type="Pfam" id="PF20152">
    <property type="entry name" value="DUF6534"/>
    <property type="match status" value="1"/>
</dbReference>
<dbReference type="InterPro" id="IPR045339">
    <property type="entry name" value="DUF6534"/>
</dbReference>
<dbReference type="AlphaFoldDB" id="A0A8H7C1E8"/>
<feature type="transmembrane region" description="Helical" evidence="1">
    <location>
        <begin position="157"/>
        <end position="178"/>
    </location>
</feature>
<keyword evidence="1" id="KW-0812">Transmembrane</keyword>
<dbReference type="PANTHER" id="PTHR40465:SF1">
    <property type="entry name" value="DUF6534 DOMAIN-CONTAINING PROTEIN"/>
    <property type="match status" value="1"/>
</dbReference>
<dbReference type="EMBL" id="JABXXO010000014">
    <property type="protein sequence ID" value="KAF7760697.1"/>
    <property type="molecule type" value="Genomic_DNA"/>
</dbReference>
<dbReference type="PANTHER" id="PTHR40465">
    <property type="entry name" value="CHROMOSOME 1, WHOLE GENOME SHOTGUN SEQUENCE"/>
    <property type="match status" value="1"/>
</dbReference>
<comment type="caution">
    <text evidence="3">The sequence shown here is derived from an EMBL/GenBank/DDBJ whole genome shotgun (WGS) entry which is preliminary data.</text>
</comment>
<evidence type="ECO:0000256" key="1">
    <source>
        <dbReference type="SAM" id="Phobius"/>
    </source>
</evidence>
<feature type="transmembrane region" description="Helical" evidence="1">
    <location>
        <begin position="198"/>
        <end position="218"/>
    </location>
</feature>
<gene>
    <name evidence="3" type="ORF">Agabi119p4_10106</name>
</gene>
<reference evidence="3 4" key="1">
    <citation type="journal article" name="Sci. Rep.">
        <title>Telomere-to-telomere assembled and centromere annotated genomes of the two main subspecies of the button mushroom Agaricus bisporus reveal especially polymorphic chromosome ends.</title>
        <authorList>
            <person name="Sonnenberg A.S.M."/>
            <person name="Sedaghat-Telgerd N."/>
            <person name="Lavrijssen B."/>
            <person name="Ohm R.A."/>
            <person name="Hendrickx P.M."/>
            <person name="Scholtmeijer K."/>
            <person name="Baars J.J.P."/>
            <person name="van Peer A."/>
        </authorList>
    </citation>
    <scope>NUCLEOTIDE SEQUENCE [LARGE SCALE GENOMIC DNA]</scope>
    <source>
        <strain evidence="3 4">H119_p4</strain>
    </source>
</reference>
<sequence length="298" mass="33508">MGQYDLSLGVLLVGMFFNTYLFGIVSFQFIRYYVIGFKDPWWIRSSVAFLLVVDIFHSCAIVYMAWGYFVANFTNTAIVGVALWPYTFTPIGTALAAVVTHMFLSYRIYRLNGLRWMFGVFIVLAAASLATGVASGTKAWLIKDLSKLSQLNILVEFWLIIQMVVDTGIAGVMAYVLWKSKTGFRNTDNVIHKLIRGAVQTGIFATIFAAGDLISFVTNPETNIYGMFAIPLGRIYTNTLMHTLNLREDLKEQLTDTIELNSSRNNRSTGIQIKVQGHVTTRFDAVNSEPESIKRDWA</sequence>
<feature type="transmembrane region" description="Helical" evidence="1">
    <location>
        <begin position="116"/>
        <end position="137"/>
    </location>
</feature>
<feature type="transmembrane region" description="Helical" evidence="1">
    <location>
        <begin position="6"/>
        <end position="34"/>
    </location>
</feature>
<feature type="transmembrane region" description="Helical" evidence="1">
    <location>
        <begin position="83"/>
        <end position="104"/>
    </location>
</feature>
<keyword evidence="1" id="KW-1133">Transmembrane helix</keyword>
<dbReference type="Proteomes" id="UP000629468">
    <property type="component" value="Unassembled WGS sequence"/>
</dbReference>
<accession>A0A8H7C1E8</accession>
<feature type="domain" description="DUF6534" evidence="2">
    <location>
        <begin position="163"/>
        <end position="248"/>
    </location>
</feature>
<evidence type="ECO:0000313" key="4">
    <source>
        <dbReference type="Proteomes" id="UP000629468"/>
    </source>
</evidence>
<evidence type="ECO:0000313" key="3">
    <source>
        <dbReference type="EMBL" id="KAF7760697.1"/>
    </source>
</evidence>
<feature type="transmembrane region" description="Helical" evidence="1">
    <location>
        <begin position="46"/>
        <end position="71"/>
    </location>
</feature>
<proteinExistence type="predicted"/>